<keyword evidence="1" id="KW-0472">Membrane</keyword>
<feature type="transmembrane region" description="Helical" evidence="1">
    <location>
        <begin position="21"/>
        <end position="39"/>
    </location>
</feature>
<dbReference type="AlphaFoldDB" id="A0A1R1I060"/>
<keyword evidence="1" id="KW-0812">Transmembrane</keyword>
<name>A0A1R1I060_9RHOO</name>
<dbReference type="EMBL" id="MTHD01000006">
    <property type="protein sequence ID" value="OMG52132.1"/>
    <property type="molecule type" value="Genomic_DNA"/>
</dbReference>
<dbReference type="RefSeq" id="WP_076097036.1">
    <property type="nucleotide sequence ID" value="NZ_MTHD01000006.1"/>
</dbReference>
<protein>
    <submittedName>
        <fullName evidence="2">Uncharacterized protein</fullName>
    </submittedName>
</protein>
<proteinExistence type="predicted"/>
<evidence type="ECO:0000313" key="3">
    <source>
        <dbReference type="Proteomes" id="UP000187526"/>
    </source>
</evidence>
<organism evidence="2 3">
    <name type="scientific">Azonexus hydrophilus</name>
    <dbReference type="NCBI Taxonomy" id="418702"/>
    <lineage>
        <taxon>Bacteria</taxon>
        <taxon>Pseudomonadati</taxon>
        <taxon>Pseudomonadota</taxon>
        <taxon>Betaproteobacteria</taxon>
        <taxon>Rhodocyclales</taxon>
        <taxon>Azonexaceae</taxon>
        <taxon>Azonexus</taxon>
    </lineage>
</organism>
<comment type="caution">
    <text evidence="2">The sequence shown here is derived from an EMBL/GenBank/DDBJ whole genome shotgun (WGS) entry which is preliminary data.</text>
</comment>
<dbReference type="Proteomes" id="UP000187526">
    <property type="component" value="Unassembled WGS sequence"/>
</dbReference>
<reference evidence="2 3" key="1">
    <citation type="submission" date="2016-10" db="EMBL/GenBank/DDBJ databases">
        <title>Alkaliphiles isolated from bioreactors.</title>
        <authorList>
            <person name="Salah Z."/>
            <person name="Rout S.P."/>
            <person name="Humphreys P.N."/>
        </authorList>
    </citation>
    <scope>NUCLEOTIDE SEQUENCE [LARGE SCALE GENOMIC DNA]</scope>
    <source>
        <strain evidence="2 3">ZS02</strain>
    </source>
</reference>
<evidence type="ECO:0000313" key="2">
    <source>
        <dbReference type="EMBL" id="OMG52132.1"/>
    </source>
</evidence>
<keyword evidence="3" id="KW-1185">Reference proteome</keyword>
<gene>
    <name evidence="2" type="ORF">BJN45_15910</name>
</gene>
<evidence type="ECO:0000256" key="1">
    <source>
        <dbReference type="SAM" id="Phobius"/>
    </source>
</evidence>
<accession>A0A1R1I060</accession>
<sequence>MNRESNPFQARMQFARAPQSLAGRIVTFILSAVFLVLAFMFSLVALAVVAVAAVIFAGWFWWKTRALRKAMREGAPIEPTAQGDQVIEGEFVRETPDNRLLR</sequence>
<dbReference type="STRING" id="418702.BJN45_15910"/>
<keyword evidence="1" id="KW-1133">Transmembrane helix</keyword>
<dbReference type="OrthoDB" id="8527801at2"/>
<feature type="transmembrane region" description="Helical" evidence="1">
    <location>
        <begin position="45"/>
        <end position="62"/>
    </location>
</feature>